<dbReference type="CDD" id="cd00614">
    <property type="entry name" value="CGS_like"/>
    <property type="match status" value="1"/>
</dbReference>
<dbReference type="Pfam" id="PF01053">
    <property type="entry name" value="Cys_Met_Meta_PP"/>
    <property type="match status" value="1"/>
</dbReference>
<dbReference type="NCBIfam" id="TIGR01326">
    <property type="entry name" value="OAH_OAS_sulfhy"/>
    <property type="match status" value="1"/>
</dbReference>
<protein>
    <submittedName>
        <fullName evidence="5">PLP-dependent transferase</fullName>
    </submittedName>
</protein>
<dbReference type="PANTHER" id="PTHR43797">
    <property type="entry name" value="HOMOCYSTEINE/CYSTEINE SYNTHASE"/>
    <property type="match status" value="1"/>
</dbReference>
<name>A0ABR7G6H8_9FIRM</name>
<evidence type="ECO:0000256" key="4">
    <source>
        <dbReference type="RuleBase" id="RU362118"/>
    </source>
</evidence>
<dbReference type="InterPro" id="IPR015424">
    <property type="entry name" value="PyrdxlP-dep_Trfase"/>
</dbReference>
<evidence type="ECO:0000313" key="6">
    <source>
        <dbReference type="Proteomes" id="UP000631576"/>
    </source>
</evidence>
<dbReference type="RefSeq" id="WP_186864786.1">
    <property type="nucleotide sequence ID" value="NZ_JACOPE010000001.1"/>
</dbReference>
<dbReference type="PIRSF" id="PIRSF001434">
    <property type="entry name" value="CGS"/>
    <property type="match status" value="1"/>
</dbReference>
<dbReference type="InterPro" id="IPR000277">
    <property type="entry name" value="Cys/Met-Metab_PyrdxlP-dep_enz"/>
</dbReference>
<dbReference type="InterPro" id="IPR015421">
    <property type="entry name" value="PyrdxlP-dep_Trfase_major"/>
</dbReference>
<dbReference type="Proteomes" id="UP000631576">
    <property type="component" value="Unassembled WGS sequence"/>
</dbReference>
<dbReference type="InterPro" id="IPR015422">
    <property type="entry name" value="PyrdxlP-dep_Trfase_small"/>
</dbReference>
<comment type="cofactor">
    <cofactor evidence="1 4">
        <name>pyridoxal 5'-phosphate</name>
        <dbReference type="ChEBI" id="CHEBI:597326"/>
    </cofactor>
</comment>
<comment type="caution">
    <text evidence="5">The sequence shown here is derived from an EMBL/GenBank/DDBJ whole genome shotgun (WGS) entry which is preliminary data.</text>
</comment>
<accession>A0ABR7G6H8</accession>
<keyword evidence="6" id="KW-1185">Reference proteome</keyword>
<dbReference type="Gene3D" id="3.90.1150.10">
    <property type="entry name" value="Aspartate Aminotransferase, domain 1"/>
    <property type="match status" value="1"/>
</dbReference>
<proteinExistence type="inferred from homology"/>
<reference evidence="5 6" key="1">
    <citation type="submission" date="2020-08" db="EMBL/GenBank/DDBJ databases">
        <title>Genome public.</title>
        <authorList>
            <person name="Liu C."/>
            <person name="Sun Q."/>
        </authorList>
    </citation>
    <scope>NUCLEOTIDE SEQUENCE [LARGE SCALE GENOMIC DNA]</scope>
    <source>
        <strain evidence="5 6">NSJ-13</strain>
    </source>
</reference>
<evidence type="ECO:0000256" key="1">
    <source>
        <dbReference type="ARBA" id="ARBA00001933"/>
    </source>
</evidence>
<sequence length="424" mass="45913">MRDETKCLHAGYTPKNGEPRVLPIVQSTTYVYDSAAEVAAIFDDPTKGLCYSRFGNPTVMAVEEKIAALEGGVGAMCTTSGQAATLLSILNICEAGDSIISVPQIYGGTINLFSFTLKKLGIECIYVDAASSDEEIKAAFKPNTKLVFGETLANPALVVFDIERFANIAHEMNVPLIVDNTFATPILCKPFEFGADIVVHSTSKYMDGHAVQIGGVIVDSGKFDWTNGKFPGLTEPDESYHGISYTESYGNMAYIIKARMQLMRDFGVYPAAHSAFLLNMGLETLPVRMKQYCENAMTVAKYLEASPAVEKVNYPGLESDVCHALAEKYLKGCSGVISFIIKGGRPAAAKFMDSLHLASNEVHVADIRTCVLHPASETHRQLTDEQLVAAGIDGGMIRISVGLENIDDIIEDLEAAFAAVMKEF</sequence>
<dbReference type="Gene3D" id="3.40.640.10">
    <property type="entry name" value="Type I PLP-dependent aspartate aminotransferase-like (Major domain)"/>
    <property type="match status" value="1"/>
</dbReference>
<evidence type="ECO:0000256" key="2">
    <source>
        <dbReference type="ARBA" id="ARBA00009077"/>
    </source>
</evidence>
<evidence type="ECO:0000256" key="3">
    <source>
        <dbReference type="ARBA" id="ARBA00022898"/>
    </source>
</evidence>
<comment type="similarity">
    <text evidence="2 4">Belongs to the trans-sulfuration enzymes family.</text>
</comment>
<dbReference type="SUPFAM" id="SSF53383">
    <property type="entry name" value="PLP-dependent transferases"/>
    <property type="match status" value="1"/>
</dbReference>
<organism evidence="5 6">
    <name type="scientific">Ruminococcus hominis</name>
    <dbReference type="NCBI Taxonomy" id="2763065"/>
    <lineage>
        <taxon>Bacteria</taxon>
        <taxon>Bacillati</taxon>
        <taxon>Bacillota</taxon>
        <taxon>Clostridia</taxon>
        <taxon>Eubacteriales</taxon>
        <taxon>Oscillospiraceae</taxon>
        <taxon>Ruminococcus</taxon>
    </lineage>
</organism>
<keyword evidence="3 4" id="KW-0663">Pyridoxal phosphate</keyword>
<gene>
    <name evidence="5" type="ORF">H8S40_05475</name>
</gene>
<dbReference type="EMBL" id="JACOPE010000001">
    <property type="protein sequence ID" value="MBC5683023.1"/>
    <property type="molecule type" value="Genomic_DNA"/>
</dbReference>
<evidence type="ECO:0000313" key="5">
    <source>
        <dbReference type="EMBL" id="MBC5683023.1"/>
    </source>
</evidence>
<dbReference type="InterPro" id="IPR006235">
    <property type="entry name" value="OAc-hSer/O-AcSer_sulfhydrylase"/>
</dbReference>
<keyword evidence="5" id="KW-0808">Transferase</keyword>
<dbReference type="GO" id="GO:0016740">
    <property type="term" value="F:transferase activity"/>
    <property type="evidence" value="ECO:0007669"/>
    <property type="project" value="UniProtKB-KW"/>
</dbReference>
<dbReference type="PANTHER" id="PTHR43797:SF3">
    <property type="entry name" value="O-ACETYLHOMOSERINE SULFHYDRYLASE"/>
    <property type="match status" value="1"/>
</dbReference>